<dbReference type="InterPro" id="IPR013783">
    <property type="entry name" value="Ig-like_fold"/>
</dbReference>
<accession>A0AAN8KBL0</accession>
<evidence type="ECO:0000256" key="2">
    <source>
        <dbReference type="ARBA" id="ARBA00022737"/>
    </source>
</evidence>
<dbReference type="InterPro" id="IPR001298">
    <property type="entry name" value="Filamin/ABP280_rpt"/>
</dbReference>
<feature type="repeat" description="Filamin" evidence="3">
    <location>
        <begin position="634"/>
        <end position="726"/>
    </location>
</feature>
<feature type="region of interest" description="Disordered" evidence="4">
    <location>
        <begin position="242"/>
        <end position="378"/>
    </location>
</feature>
<feature type="compositionally biased region" description="Polar residues" evidence="4">
    <location>
        <begin position="339"/>
        <end position="352"/>
    </location>
</feature>
<feature type="repeat" description="Filamin" evidence="3">
    <location>
        <begin position="921"/>
        <end position="1014"/>
    </location>
</feature>
<dbReference type="GO" id="GO:0051015">
    <property type="term" value="F:actin filament binding"/>
    <property type="evidence" value="ECO:0007669"/>
    <property type="project" value="InterPro"/>
</dbReference>
<feature type="compositionally biased region" description="Polar residues" evidence="4">
    <location>
        <begin position="298"/>
        <end position="315"/>
    </location>
</feature>
<organism evidence="5 6">
    <name type="scientific">Patella caerulea</name>
    <name type="common">Rayed Mediterranean limpet</name>
    <dbReference type="NCBI Taxonomy" id="87958"/>
    <lineage>
        <taxon>Eukaryota</taxon>
        <taxon>Metazoa</taxon>
        <taxon>Spiralia</taxon>
        <taxon>Lophotrochozoa</taxon>
        <taxon>Mollusca</taxon>
        <taxon>Gastropoda</taxon>
        <taxon>Patellogastropoda</taxon>
        <taxon>Patelloidea</taxon>
        <taxon>Patellidae</taxon>
        <taxon>Patella</taxon>
    </lineage>
</organism>
<evidence type="ECO:0000256" key="4">
    <source>
        <dbReference type="SAM" id="MobiDB-lite"/>
    </source>
</evidence>
<dbReference type="GO" id="GO:0030036">
    <property type="term" value="P:actin cytoskeleton organization"/>
    <property type="evidence" value="ECO:0007669"/>
    <property type="project" value="InterPro"/>
</dbReference>
<evidence type="ECO:0000313" key="5">
    <source>
        <dbReference type="EMBL" id="KAK6195549.1"/>
    </source>
</evidence>
<dbReference type="InterPro" id="IPR017868">
    <property type="entry name" value="Filamin/ABP280_repeat-like"/>
</dbReference>
<dbReference type="InterPro" id="IPR044801">
    <property type="entry name" value="Filamin"/>
</dbReference>
<protein>
    <submittedName>
        <fullName evidence="5">Uncharacterized protein</fullName>
    </submittedName>
</protein>
<keyword evidence="2" id="KW-0677">Repeat</keyword>
<feature type="repeat" description="Filamin" evidence="3">
    <location>
        <begin position="1015"/>
        <end position="1111"/>
    </location>
</feature>
<dbReference type="Pfam" id="PF00630">
    <property type="entry name" value="Filamin"/>
    <property type="match status" value="5"/>
</dbReference>
<dbReference type="SMART" id="SM00557">
    <property type="entry name" value="IG_FLMN"/>
    <property type="match status" value="5"/>
</dbReference>
<reference evidence="5 6" key="1">
    <citation type="submission" date="2024-01" db="EMBL/GenBank/DDBJ databases">
        <title>The genome of the rayed Mediterranean limpet Patella caerulea (Linnaeus, 1758).</title>
        <authorList>
            <person name="Anh-Thu Weber A."/>
            <person name="Halstead-Nussloch G."/>
        </authorList>
    </citation>
    <scope>NUCLEOTIDE SEQUENCE [LARGE SCALE GENOMIC DNA]</scope>
    <source>
        <strain evidence="5">AATW-2023a</strain>
        <tissue evidence="5">Whole specimen</tissue>
    </source>
</reference>
<dbReference type="Proteomes" id="UP001347796">
    <property type="component" value="Unassembled WGS sequence"/>
</dbReference>
<feature type="compositionally biased region" description="Polar residues" evidence="4">
    <location>
        <begin position="278"/>
        <end position="287"/>
    </location>
</feature>
<dbReference type="SUPFAM" id="SSF81296">
    <property type="entry name" value="E set domains"/>
    <property type="match status" value="5"/>
</dbReference>
<dbReference type="PROSITE" id="PS50194">
    <property type="entry name" value="FILAMIN_REPEAT"/>
    <property type="match status" value="5"/>
</dbReference>
<dbReference type="EMBL" id="JAZGQO010000001">
    <property type="protein sequence ID" value="KAK6195549.1"/>
    <property type="molecule type" value="Genomic_DNA"/>
</dbReference>
<evidence type="ECO:0000256" key="3">
    <source>
        <dbReference type="PROSITE-ProRule" id="PRU00087"/>
    </source>
</evidence>
<comment type="caution">
    <text evidence="5">The sequence shown here is derived from an EMBL/GenBank/DDBJ whole genome shotgun (WGS) entry which is preliminary data.</text>
</comment>
<feature type="compositionally biased region" description="Low complexity" evidence="4">
    <location>
        <begin position="362"/>
        <end position="371"/>
    </location>
</feature>
<sequence>MSTENMGESAILTEQVTADVHVNGFDASNSGISEVSYSYGTLPLATSSADNSLDQSLESLPDYDSSFTRTSSTRVTTNSAIPYPMFFKRSKKDPGSKQYDALVEELRTVLKNRVGRSNSIIEGVDNLESNLKESKKISKSVDNLNGVFANKALLNHLENHLKGTLSKRFAAANPGPPVTLPPLLAHPEQAQSSNTNTFSGISEQNAKNKVTVGVSQVTVNGGTNLHESDVNITKIQTTDYNSDNYTRLSNSSGVSFSQDDDDKDSYNNSSYSLKPKHQLNSNVSNGGRNFHNERSQTLDRNPSHFTTITVGQNWASDDPDYSTLGDHRNSSKPKRKTSLYRSVSQKFQQTVHKITRKDSRRSNISNNSGSIQRHSIDDNFIRRKPQHDNMQRVYNVKFPGTPEVHTDAITLSRASSMMTLPTSPTRSMSPENFYALSPQQSYSNIDNHHPKIIFPVPNVGGISHHTLPLSMGSPNQSIPFTIDSPNQSFPVSQTLTHTLSNDFLSLGRHQVSSPMTSTSMDRSNLSGGSMNQSVYQLGHTLSPSFNTHTQSSHSFTHTLNGSGNHSFLDGRKIVFPVPHVGGIYESQQPVTQHITGTLEGNIGGTPQSIPVVLNNLTLNRSSQSSHNIGSPFTQEIGEGALPSAHGDGLYRGEEDKTAGFTIDSRGFNGEPTVQVDGPNSMAKVSLERQHDGNYYVSYMPVEVGTYDVFIKWNGRDIHGSPFHPKIVDARKVRVVGGWQHYMDPQERVQLTVGEEKRIPFDTSDAGPGQLTAEVKGPSGHVHATIDDAAIGRSVVCFTPREEGNHYIHLYWSEHPLSNSPFLGYATGGSLDPSKVILTGRGLKEAIIREEAEFLIDGSQAGLGNPEVQLIGVRAEVNVIVTPLGGGKFRCTYIPVIPGGYLLHISWNNRQLKGSPYKVNITGAFYPNRVEVSGEGLKGGMMGDDIDVRIDTRKAGPGELTAYCMGPTNVAFCELQDNHDGRYNLRIKPQETGRHVLQIKYGGEHVLGSPYAFRISAQPDASKVRVSGPGVEHGILATFQSRFIVETRGAGQGQLTVRIRGPKGAFQVEMYRDSQKDRTILCRYDPAETGLYVISIRWSGVDVPGSPFHVHIVDTQHDLEHVLQEAAYSTNSMLSRHSGNYSQWRDDI</sequence>
<dbReference type="PANTHER" id="PTHR38537">
    <property type="entry name" value="JITTERBUG, ISOFORM N"/>
    <property type="match status" value="1"/>
</dbReference>
<feature type="compositionally biased region" description="Polar residues" evidence="4">
    <location>
        <begin position="242"/>
        <end position="256"/>
    </location>
</feature>
<evidence type="ECO:0000256" key="1">
    <source>
        <dbReference type="ARBA" id="ARBA00009238"/>
    </source>
</evidence>
<dbReference type="FunFam" id="2.60.40.10:FF:001145">
    <property type="entry name" value="Jitterbug, isoform I"/>
    <property type="match status" value="1"/>
</dbReference>
<evidence type="ECO:0000313" key="6">
    <source>
        <dbReference type="Proteomes" id="UP001347796"/>
    </source>
</evidence>
<feature type="repeat" description="Filamin" evidence="3">
    <location>
        <begin position="724"/>
        <end position="825"/>
    </location>
</feature>
<feature type="repeat" description="Filamin" evidence="3">
    <location>
        <begin position="827"/>
        <end position="920"/>
    </location>
</feature>
<keyword evidence="6" id="KW-1185">Reference proteome</keyword>
<dbReference type="AlphaFoldDB" id="A0AAN8KBL0"/>
<dbReference type="PANTHER" id="PTHR38537:SF16">
    <property type="entry name" value="CALPONIN-HOMOLOGY (CH) DOMAIN-CONTAINING PROTEIN"/>
    <property type="match status" value="1"/>
</dbReference>
<gene>
    <name evidence="5" type="ORF">SNE40_000957</name>
</gene>
<proteinExistence type="inferred from homology"/>
<dbReference type="InterPro" id="IPR014756">
    <property type="entry name" value="Ig_E-set"/>
</dbReference>
<name>A0AAN8KBL0_PATCE</name>
<comment type="similarity">
    <text evidence="1">Belongs to the filamin family.</text>
</comment>
<dbReference type="Gene3D" id="2.60.40.10">
    <property type="entry name" value="Immunoglobulins"/>
    <property type="match status" value="5"/>
</dbReference>